<name>A0A4S8PRJ1_9ACTN</name>
<evidence type="ECO:0008006" key="4">
    <source>
        <dbReference type="Google" id="ProtNLM"/>
    </source>
</evidence>
<gene>
    <name evidence="2" type="ORF">E9998_01750</name>
</gene>
<dbReference type="EMBL" id="STGX01000001">
    <property type="protein sequence ID" value="THV32192.1"/>
    <property type="molecule type" value="Genomic_DNA"/>
</dbReference>
<feature type="chain" id="PRO_5039412140" description="Lipoprotein" evidence="1">
    <location>
        <begin position="23"/>
        <end position="208"/>
    </location>
</feature>
<dbReference type="RefSeq" id="WP_136527965.1">
    <property type="nucleotide sequence ID" value="NZ_STGX01000001.1"/>
</dbReference>
<protein>
    <recommendedName>
        <fullName evidence="4">Lipoprotein</fullName>
    </recommendedName>
</protein>
<evidence type="ECO:0000313" key="2">
    <source>
        <dbReference type="EMBL" id="THV32192.1"/>
    </source>
</evidence>
<dbReference type="OrthoDB" id="3401504at2"/>
<organism evidence="2 3">
    <name type="scientific">Glycomyces paridis</name>
    <dbReference type="NCBI Taxonomy" id="2126555"/>
    <lineage>
        <taxon>Bacteria</taxon>
        <taxon>Bacillati</taxon>
        <taxon>Actinomycetota</taxon>
        <taxon>Actinomycetes</taxon>
        <taxon>Glycomycetales</taxon>
        <taxon>Glycomycetaceae</taxon>
        <taxon>Glycomyces</taxon>
    </lineage>
</organism>
<evidence type="ECO:0000313" key="3">
    <source>
        <dbReference type="Proteomes" id="UP000305792"/>
    </source>
</evidence>
<dbReference type="Proteomes" id="UP000305792">
    <property type="component" value="Unassembled WGS sequence"/>
</dbReference>
<accession>A0A4S8PRJ1</accession>
<feature type="signal peptide" evidence="1">
    <location>
        <begin position="1"/>
        <end position="22"/>
    </location>
</feature>
<reference evidence="2 3" key="1">
    <citation type="journal article" date="2018" name="Int. J. Syst. Evol. Microbiol.">
        <title>Glycomyces paridis sp. nov., isolated from the medicinal plant Paris polyphylla.</title>
        <authorList>
            <person name="Fang X.M."/>
            <person name="Bai J.L."/>
            <person name="Su J."/>
            <person name="Zhao L.L."/>
            <person name="Liu H.Y."/>
            <person name="Ma B.P."/>
            <person name="Zhang Y.Q."/>
            <person name="Yu L.Y."/>
        </authorList>
    </citation>
    <scope>NUCLEOTIDE SEQUENCE [LARGE SCALE GENOMIC DNA]</scope>
    <source>
        <strain evidence="2 3">CPCC 204357</strain>
    </source>
</reference>
<proteinExistence type="predicted"/>
<comment type="caution">
    <text evidence="2">The sequence shown here is derived from an EMBL/GenBank/DDBJ whole genome shotgun (WGS) entry which is preliminary data.</text>
</comment>
<sequence length="208" mass="21439">MIVHNPLRRCAVLGAAALLALAGCSGGGGGEEQSSEDQVALTELSDRLLEAEDHAYTAEYLMEDSGVSVLVAVDPESGTAAVVVGDRPERWTGEGDMEVWLGQRLEGKLPPEADVASWLASAAVDASASLVFTDTTLAGELADCVDVQGAKDSPVGSFEVCLTTGGVIASVAAKVGDTAYTAKLVNYHDGVDASWLDELTGQAPTDNQ</sequence>
<keyword evidence="1" id="KW-0732">Signal</keyword>
<dbReference type="AlphaFoldDB" id="A0A4S8PRJ1"/>
<keyword evidence="3" id="KW-1185">Reference proteome</keyword>
<evidence type="ECO:0000256" key="1">
    <source>
        <dbReference type="SAM" id="SignalP"/>
    </source>
</evidence>